<dbReference type="STRING" id="77020.A0A0M8MLV0"/>
<dbReference type="Proteomes" id="UP000037751">
    <property type="component" value="Unassembled WGS sequence"/>
</dbReference>
<name>A0A0M8MLV0_9BASI</name>
<comment type="caution">
    <text evidence="11">The sequence shown here is derived from an EMBL/GenBank/DDBJ whole genome shotgun (WGS) entry which is preliminary data.</text>
</comment>
<evidence type="ECO:0000256" key="7">
    <source>
        <dbReference type="ARBA" id="ARBA00035187"/>
    </source>
</evidence>
<dbReference type="SUPFAM" id="SSF54768">
    <property type="entry name" value="dsRNA-binding domain-like"/>
    <property type="match status" value="1"/>
</dbReference>
<dbReference type="InterPro" id="IPR014720">
    <property type="entry name" value="dsRBD_dom"/>
</dbReference>
<comment type="subcellular location">
    <subcellularLocation>
        <location evidence="1">Mitochondrion</location>
    </subcellularLocation>
</comment>
<dbReference type="OrthoDB" id="67027at2759"/>
<feature type="domain" description="RNase III" evidence="10">
    <location>
        <begin position="59"/>
        <end position="230"/>
    </location>
</feature>
<evidence type="ECO:0000256" key="8">
    <source>
        <dbReference type="PROSITE-ProRule" id="PRU00266"/>
    </source>
</evidence>
<dbReference type="PROSITE" id="PS50142">
    <property type="entry name" value="RNASE_3_2"/>
    <property type="match status" value="1"/>
</dbReference>
<gene>
    <name evidence="11" type="ORF">Malapachy_1252</name>
</gene>
<dbReference type="GO" id="GO:0005739">
    <property type="term" value="C:mitochondrion"/>
    <property type="evidence" value="ECO:0007669"/>
    <property type="project" value="TreeGrafter"/>
</dbReference>
<dbReference type="PANTHER" id="PTHR11207:SF32">
    <property type="entry name" value="LARGE RIBOSOMAL SUBUNIT PROTEIN ML44"/>
    <property type="match status" value="1"/>
</dbReference>
<dbReference type="AlphaFoldDB" id="A0A0M8MLV0"/>
<dbReference type="SUPFAM" id="SSF69065">
    <property type="entry name" value="RNase III domain-like"/>
    <property type="match status" value="1"/>
</dbReference>
<dbReference type="Pfam" id="PF22892">
    <property type="entry name" value="DSRM_MRPL44"/>
    <property type="match status" value="1"/>
</dbReference>
<dbReference type="CDD" id="cd19873">
    <property type="entry name" value="DSRM_MRPL3_like"/>
    <property type="match status" value="1"/>
</dbReference>
<keyword evidence="5" id="KW-0687">Ribonucleoprotein</keyword>
<evidence type="ECO:0000313" key="12">
    <source>
        <dbReference type="Proteomes" id="UP000037751"/>
    </source>
</evidence>
<dbReference type="RefSeq" id="XP_017992738.1">
    <property type="nucleotide sequence ID" value="XM_018135758.1"/>
</dbReference>
<evidence type="ECO:0000256" key="4">
    <source>
        <dbReference type="ARBA" id="ARBA00023128"/>
    </source>
</evidence>
<dbReference type="Gene3D" id="1.10.1520.10">
    <property type="entry name" value="Ribonuclease III domain"/>
    <property type="match status" value="1"/>
</dbReference>
<dbReference type="Pfam" id="PF00636">
    <property type="entry name" value="Ribonuclease_3"/>
    <property type="match status" value="1"/>
</dbReference>
<feature type="domain" description="DRBM" evidence="9">
    <location>
        <begin position="257"/>
        <end position="327"/>
    </location>
</feature>
<dbReference type="GO" id="GO:0003735">
    <property type="term" value="F:structural constituent of ribosome"/>
    <property type="evidence" value="ECO:0007669"/>
    <property type="project" value="TreeGrafter"/>
</dbReference>
<evidence type="ECO:0000313" key="11">
    <source>
        <dbReference type="EMBL" id="KOS15106.1"/>
    </source>
</evidence>
<comment type="similarity">
    <text evidence="6">Belongs to the ribonuclease III family. Mitochondrion-specific ribosomal protein mL44 subfamily.</text>
</comment>
<dbReference type="InterPro" id="IPR000999">
    <property type="entry name" value="RNase_III_dom"/>
</dbReference>
<evidence type="ECO:0000259" key="10">
    <source>
        <dbReference type="PROSITE" id="PS50142"/>
    </source>
</evidence>
<dbReference type="InterPro" id="IPR044443">
    <property type="entry name" value="Ribosomal_mL44_DSRM_fung"/>
</dbReference>
<dbReference type="GeneID" id="28727633"/>
<evidence type="ECO:0000256" key="2">
    <source>
        <dbReference type="ARBA" id="ARBA00022884"/>
    </source>
</evidence>
<dbReference type="SMART" id="SM00535">
    <property type="entry name" value="RIBOc"/>
    <property type="match status" value="1"/>
</dbReference>
<dbReference type="Gene3D" id="3.30.160.20">
    <property type="match status" value="1"/>
</dbReference>
<dbReference type="SMART" id="SM00358">
    <property type="entry name" value="DSRM"/>
    <property type="match status" value="1"/>
</dbReference>
<keyword evidence="12" id="KW-1185">Reference proteome</keyword>
<evidence type="ECO:0000259" key="9">
    <source>
        <dbReference type="PROSITE" id="PS50137"/>
    </source>
</evidence>
<dbReference type="InterPro" id="IPR036389">
    <property type="entry name" value="RNase_III_sf"/>
</dbReference>
<dbReference type="GO" id="GO:0003725">
    <property type="term" value="F:double-stranded RNA binding"/>
    <property type="evidence" value="ECO:0007669"/>
    <property type="project" value="InterPro"/>
</dbReference>
<evidence type="ECO:0000256" key="5">
    <source>
        <dbReference type="ARBA" id="ARBA00023274"/>
    </source>
</evidence>
<dbReference type="InterPro" id="IPR044444">
    <property type="entry name" value="Ribosomal_mL44_DSRM_metazoa"/>
</dbReference>
<accession>A0A0M8MLV0</accession>
<reference evidence="11 12" key="1">
    <citation type="submission" date="2015-07" db="EMBL/GenBank/DDBJ databases">
        <title>Draft Genome Sequence of Malassezia furfur CBS1878 and Malassezia pachydermatis CBS1879.</title>
        <authorList>
            <person name="Triana S."/>
            <person name="Ohm R."/>
            <person name="Gonzalez A."/>
            <person name="DeCock H."/>
            <person name="Restrepo S."/>
            <person name="Celis A."/>
        </authorList>
    </citation>
    <scope>NUCLEOTIDE SEQUENCE [LARGE SCALE GENOMIC DNA]</scope>
    <source>
        <strain evidence="11 12">CBS 1879</strain>
    </source>
</reference>
<keyword evidence="3" id="KW-0689">Ribosomal protein</keyword>
<keyword evidence="4" id="KW-0496">Mitochondrion</keyword>
<evidence type="ECO:0000256" key="3">
    <source>
        <dbReference type="ARBA" id="ARBA00022980"/>
    </source>
</evidence>
<dbReference type="EMBL" id="LGAV01000003">
    <property type="protein sequence ID" value="KOS15106.1"/>
    <property type="molecule type" value="Genomic_DNA"/>
</dbReference>
<evidence type="ECO:0000256" key="1">
    <source>
        <dbReference type="ARBA" id="ARBA00004173"/>
    </source>
</evidence>
<dbReference type="GO" id="GO:0004525">
    <property type="term" value="F:ribonuclease III activity"/>
    <property type="evidence" value="ECO:0007669"/>
    <property type="project" value="InterPro"/>
</dbReference>
<dbReference type="VEuPathDB" id="FungiDB:Malapachy_1252"/>
<dbReference type="GO" id="GO:0006396">
    <property type="term" value="P:RNA processing"/>
    <property type="evidence" value="ECO:0007669"/>
    <property type="project" value="InterPro"/>
</dbReference>
<sequence length="384" mass="41513">MAPRAMHRAFSTSAWWRNATPVIESRSPDASGATSRLPSLARMHPAVWASLRAQVPSAIAALGARLHLFSHSLSPEDRERRTRLVQMACTHPSLLSVQQTASGLPLSASERQEVPELHEQVEHNAQLATLGNNLLGLLAAEHFHLKYPHLPTRVLKAFISAYVGPSTLADVGAELGVLAQGVQRWDRTGSTTVTRALHKGAKTVTAPLLSKDVAAQSMRALVAVLFQELGMAATRGFVHSQFLSRRLDLASLLKFRDPKRVLSTTCKKYGKPAPQSRLLAETGRLSINPVFVVGVYSGAAKLGEGTGSSIRMAEFRAAEQALRRLYLAEMPDGSFVLPSTTLDSTLAGQGPMPHSLRLAADRTMAPVFVPQPLGRSEVLHESRG</sequence>
<protein>
    <recommendedName>
        <fullName evidence="7">Large ribosomal subunit protein mL44</fullName>
    </recommendedName>
</protein>
<dbReference type="PANTHER" id="PTHR11207">
    <property type="entry name" value="RIBONUCLEASE III"/>
    <property type="match status" value="1"/>
</dbReference>
<evidence type="ECO:0000256" key="6">
    <source>
        <dbReference type="ARBA" id="ARBA00024034"/>
    </source>
</evidence>
<organism evidence="11 12">
    <name type="scientific">Malassezia pachydermatis</name>
    <dbReference type="NCBI Taxonomy" id="77020"/>
    <lineage>
        <taxon>Eukaryota</taxon>
        <taxon>Fungi</taxon>
        <taxon>Dikarya</taxon>
        <taxon>Basidiomycota</taxon>
        <taxon>Ustilaginomycotina</taxon>
        <taxon>Malasseziomycetes</taxon>
        <taxon>Malasseziales</taxon>
        <taxon>Malasseziaceae</taxon>
        <taxon>Malassezia</taxon>
    </lineage>
</organism>
<dbReference type="PROSITE" id="PS50137">
    <property type="entry name" value="DS_RBD"/>
    <property type="match status" value="1"/>
</dbReference>
<proteinExistence type="inferred from homology"/>
<keyword evidence="2 8" id="KW-0694">RNA-binding</keyword>